<organism evidence="1 2">
    <name type="scientific">Lacibacter luteus</name>
    <dbReference type="NCBI Taxonomy" id="2508719"/>
    <lineage>
        <taxon>Bacteria</taxon>
        <taxon>Pseudomonadati</taxon>
        <taxon>Bacteroidota</taxon>
        <taxon>Chitinophagia</taxon>
        <taxon>Chitinophagales</taxon>
        <taxon>Chitinophagaceae</taxon>
        <taxon>Lacibacter</taxon>
    </lineage>
</organism>
<accession>A0A4Q1CFT9</accession>
<evidence type="ECO:0000313" key="1">
    <source>
        <dbReference type="EMBL" id="RXK58892.1"/>
    </source>
</evidence>
<dbReference type="Proteomes" id="UP000290204">
    <property type="component" value="Unassembled WGS sequence"/>
</dbReference>
<evidence type="ECO:0000313" key="2">
    <source>
        <dbReference type="Proteomes" id="UP000290204"/>
    </source>
</evidence>
<keyword evidence="2" id="KW-1185">Reference proteome</keyword>
<comment type="caution">
    <text evidence="1">The sequence shown here is derived from an EMBL/GenBank/DDBJ whole genome shotgun (WGS) entry which is preliminary data.</text>
</comment>
<gene>
    <name evidence="1" type="ORF">ESA94_16015</name>
</gene>
<reference evidence="1 2" key="1">
    <citation type="submission" date="2019-01" db="EMBL/GenBank/DDBJ databases">
        <title>Lacibacter sp. strain TTM-7.</title>
        <authorList>
            <person name="Chen W.-M."/>
        </authorList>
    </citation>
    <scope>NUCLEOTIDE SEQUENCE [LARGE SCALE GENOMIC DNA]</scope>
    <source>
        <strain evidence="1 2">TTM-7</strain>
    </source>
</reference>
<dbReference type="OrthoDB" id="370799at2"/>
<proteinExistence type="predicted"/>
<sequence>MQFEIFTASINTNELPAGINIYLQSLWYDAKDNWHKAHALVDSLNDNTACWVHAYLHRKEGDIGNADYWYRRAGKVRPTVSLQQEWETIVKALL</sequence>
<dbReference type="AlphaFoldDB" id="A0A4Q1CFT9"/>
<name>A0A4Q1CFT9_9BACT</name>
<evidence type="ECO:0008006" key="3">
    <source>
        <dbReference type="Google" id="ProtNLM"/>
    </source>
</evidence>
<dbReference type="EMBL" id="SDHW01000005">
    <property type="protein sequence ID" value="RXK58892.1"/>
    <property type="molecule type" value="Genomic_DNA"/>
</dbReference>
<dbReference type="RefSeq" id="WP_129131948.1">
    <property type="nucleotide sequence ID" value="NZ_SDHW01000005.1"/>
</dbReference>
<protein>
    <recommendedName>
        <fullName evidence="3">Tetratricopeptide repeat protein</fullName>
    </recommendedName>
</protein>